<dbReference type="PRINTS" id="PR00633">
    <property type="entry name" value="RCCNDNSATION"/>
</dbReference>
<keyword evidence="3" id="KW-1185">Reference proteome</keyword>
<feature type="region of interest" description="Disordered" evidence="2">
    <location>
        <begin position="379"/>
        <end position="405"/>
    </location>
</feature>
<dbReference type="InterPro" id="IPR000408">
    <property type="entry name" value="Reg_chr_condens"/>
</dbReference>
<dbReference type="WBParaSite" id="EEL_0000372401-mRNA-1">
    <property type="protein sequence ID" value="EEL_0000372401-mRNA-1"/>
    <property type="gene ID" value="EEL_0000372401"/>
</dbReference>
<dbReference type="PROSITE" id="PS00626">
    <property type="entry name" value="RCC1_2"/>
    <property type="match status" value="1"/>
</dbReference>
<evidence type="ECO:0000313" key="4">
    <source>
        <dbReference type="WBParaSite" id="EEL_0000372401-mRNA-1"/>
    </source>
</evidence>
<feature type="repeat" description="RCC1" evidence="1">
    <location>
        <begin position="411"/>
        <end position="462"/>
    </location>
</feature>
<dbReference type="PANTHER" id="PTHR46089">
    <property type="entry name" value="ALSIN HOMOLOG"/>
    <property type="match status" value="1"/>
</dbReference>
<protein>
    <submittedName>
        <fullName evidence="4">Alsin</fullName>
    </submittedName>
</protein>
<evidence type="ECO:0000256" key="1">
    <source>
        <dbReference type="PROSITE-ProRule" id="PRU00235"/>
    </source>
</evidence>
<proteinExistence type="predicted"/>
<evidence type="ECO:0000313" key="3">
    <source>
        <dbReference type="Proteomes" id="UP000050640"/>
    </source>
</evidence>
<dbReference type="InterPro" id="IPR009091">
    <property type="entry name" value="RCC1/BLIP-II"/>
</dbReference>
<dbReference type="Pfam" id="PF00415">
    <property type="entry name" value="RCC1"/>
    <property type="match status" value="1"/>
</dbReference>
<dbReference type="PANTHER" id="PTHR46089:SF4">
    <property type="entry name" value="VPS9 DOMAIN-CONTAINING PROTEIN"/>
    <property type="match status" value="1"/>
</dbReference>
<feature type="repeat" description="RCC1" evidence="1">
    <location>
        <begin position="156"/>
        <end position="203"/>
    </location>
</feature>
<dbReference type="Proteomes" id="UP000050640">
    <property type="component" value="Unplaced"/>
</dbReference>
<dbReference type="InterPro" id="IPR051984">
    <property type="entry name" value="Alsin"/>
</dbReference>
<reference evidence="4" key="1">
    <citation type="submission" date="2017-02" db="UniProtKB">
        <authorList>
            <consortium name="WormBaseParasite"/>
        </authorList>
    </citation>
    <scope>IDENTIFICATION</scope>
</reference>
<dbReference type="SUPFAM" id="SSF50985">
    <property type="entry name" value="RCC1/BLIP-II"/>
    <property type="match status" value="2"/>
</dbReference>
<organism evidence="3 4">
    <name type="scientific">Elaeophora elaphi</name>
    <dbReference type="NCBI Taxonomy" id="1147741"/>
    <lineage>
        <taxon>Eukaryota</taxon>
        <taxon>Metazoa</taxon>
        <taxon>Ecdysozoa</taxon>
        <taxon>Nematoda</taxon>
        <taxon>Chromadorea</taxon>
        <taxon>Rhabditida</taxon>
        <taxon>Spirurina</taxon>
        <taxon>Spiruromorpha</taxon>
        <taxon>Filarioidea</taxon>
        <taxon>Onchocercidae</taxon>
        <taxon>Elaeophora</taxon>
    </lineage>
</organism>
<dbReference type="STRING" id="1147741.A0A0R3RQ10"/>
<dbReference type="PROSITE" id="PS50012">
    <property type="entry name" value="RCC1_3"/>
    <property type="match status" value="2"/>
</dbReference>
<evidence type="ECO:0000256" key="2">
    <source>
        <dbReference type="SAM" id="MobiDB-lite"/>
    </source>
</evidence>
<dbReference type="AlphaFoldDB" id="A0A0R3RQ10"/>
<sequence>MRLVFTSWESRCEEVYTKGWKILADSVIPTSKDVVIYRGDILALEDGTVYVYTSSGTKKPYLTGISLSASRFISFHAAYEKLFLVSEEGRLFGCGHTAYGECGVISSNPVDSLREIELVTPLAVCPHGSLVTTAESLKVRFVQTSSSEVCVTDFYGQLWKYGDGRLEFDSLGRVQVQPLQLASRRKILQLCAGRKHFVCLAVPLIDEKNFVDDENSPTPGIRRSNKCEKCREEHELRLSTLMYMADQNKSRTSFGSCEKELAIKASFAIHNPCSLLNADSSPRECQTLQLCSSSHATKTAIVKPWKETLFDEFEMTEMKNVNVWDGLGTNSTFVSIENLPDMYYMQNTGDMFENSCFPFVKEMKTVEITLSVVKVDAEDSSSGCTADNGSPSKSNGRVPLTDSQDDPDLLPEIWTWGANESGQLGHGDLAVRRVPFKVVGLSSMYCIKIAAGDDHTIALTGTGKLYVWGSNSDGQLKQTNLSYVTKPTLFKIGSHSFVLDAFANGCRTGVIVGGVANSATLYLCGSKSTEKSPQSLLLPKEIGWPGWILIANKNLAVGVHESTSEVDKHLLQVFIFFQYAEFIQRICHLCQKMHERSHTTNSSPLSELLNKLTLSSSGYSTQMFKLMKIVRDNLCDTGSLATGKPLRTHIKKYFLNALFQFHADFVECLAYGCFTELDIGDEIYRTDWDDIIAVISSEKLDEEVNKMCLCYDVGGNTQEIRLLQLFQLAFNCPCKLADLAGIGNILECKVITAIACSR</sequence>
<feature type="compositionally biased region" description="Polar residues" evidence="2">
    <location>
        <begin position="380"/>
        <end position="395"/>
    </location>
</feature>
<dbReference type="Gene3D" id="2.130.10.30">
    <property type="entry name" value="Regulator of chromosome condensation 1/beta-lactamase-inhibitor protein II"/>
    <property type="match status" value="2"/>
</dbReference>
<name>A0A0R3RQ10_9BILA</name>
<accession>A0A0R3RQ10</accession>